<dbReference type="Pfam" id="PF00067">
    <property type="entry name" value="p450"/>
    <property type="match status" value="2"/>
</dbReference>
<reference evidence="5" key="1">
    <citation type="submission" date="2023-04" db="EMBL/GenBank/DDBJ databases">
        <title>Black Yeasts Isolated from many extreme environments.</title>
        <authorList>
            <person name="Coleine C."/>
            <person name="Stajich J.E."/>
            <person name="Selbmann L."/>
        </authorList>
    </citation>
    <scope>NUCLEOTIDE SEQUENCE</scope>
    <source>
        <strain evidence="5">CCFEE 5312</strain>
    </source>
</reference>
<gene>
    <name evidence="5" type="ORF">LTR09_013059</name>
</gene>
<comment type="cofactor">
    <cofactor evidence="1">
        <name>heme</name>
        <dbReference type="ChEBI" id="CHEBI:30413"/>
    </cofactor>
</comment>
<proteinExistence type="inferred from homology"/>
<name>A0AAJ0D8Z7_9PEZI</name>
<dbReference type="PANTHER" id="PTHR24305">
    <property type="entry name" value="CYTOCHROME P450"/>
    <property type="match status" value="1"/>
</dbReference>
<dbReference type="Proteomes" id="UP001271007">
    <property type="component" value="Unassembled WGS sequence"/>
</dbReference>
<protein>
    <recommendedName>
        <fullName evidence="7">Cytochrome P450</fullName>
    </recommendedName>
</protein>
<evidence type="ECO:0000256" key="2">
    <source>
        <dbReference type="ARBA" id="ARBA00010617"/>
    </source>
</evidence>
<evidence type="ECO:0000313" key="6">
    <source>
        <dbReference type="Proteomes" id="UP001271007"/>
    </source>
</evidence>
<comment type="caution">
    <text evidence="5">The sequence shown here is derived from an EMBL/GenBank/DDBJ whole genome shotgun (WGS) entry which is preliminary data.</text>
</comment>
<sequence length="372" mass="41784">MPSILLSLSTSPITLVVLPLVLSVGYVLYQCFFSPLANVPGPLLAKLTRFWLVHKTLKGNLHRELVHLHSLYGSLVRIAPDEISVAEPTAFKKIYGAGNNFRKSDWYGALQGHRRFDLFAERNENIHSANRRLVSRIYSLDTIKCYEPYVDDSIRHFVGKMVEFSSTSIDMGKWLQLFAFDVIGEVTFAQRFGFMDAHEEDGIFTRINRSVASGVWLAHVPWVLRVHNFLMPAIGNWLAINDRDGTVRDYTTREVKNRLGRGSNRPDILGRVYGAGSDTTAISLRAILYFLLIHPDKKMKLIAELDAAAATGKLSDPVKFDEARGLPYLQAVMYEGMRLYPAIATTLPRVVPPEGLYIDNGTKREIFAPGGV</sequence>
<organism evidence="5 6">
    <name type="scientific">Extremus antarcticus</name>
    <dbReference type="NCBI Taxonomy" id="702011"/>
    <lineage>
        <taxon>Eukaryota</taxon>
        <taxon>Fungi</taxon>
        <taxon>Dikarya</taxon>
        <taxon>Ascomycota</taxon>
        <taxon>Pezizomycotina</taxon>
        <taxon>Dothideomycetes</taxon>
        <taxon>Dothideomycetidae</taxon>
        <taxon>Mycosphaerellales</taxon>
        <taxon>Extremaceae</taxon>
        <taxon>Extremus</taxon>
    </lineage>
</organism>
<dbReference type="EMBL" id="JAWDJX010000410">
    <property type="protein sequence ID" value="KAK3045273.1"/>
    <property type="molecule type" value="Genomic_DNA"/>
</dbReference>
<dbReference type="AlphaFoldDB" id="A0AAJ0D8Z7"/>
<evidence type="ECO:0008006" key="7">
    <source>
        <dbReference type="Google" id="ProtNLM"/>
    </source>
</evidence>
<evidence type="ECO:0000256" key="1">
    <source>
        <dbReference type="ARBA" id="ARBA00001971"/>
    </source>
</evidence>
<accession>A0AAJ0D8Z7</accession>
<evidence type="ECO:0000313" key="5">
    <source>
        <dbReference type="EMBL" id="KAK3045273.1"/>
    </source>
</evidence>
<dbReference type="PANTHER" id="PTHR24305:SF232">
    <property type="entry name" value="P450, PUTATIVE (EUROFUNG)-RELATED"/>
    <property type="match status" value="1"/>
</dbReference>
<dbReference type="GO" id="GO:0020037">
    <property type="term" value="F:heme binding"/>
    <property type="evidence" value="ECO:0007669"/>
    <property type="project" value="InterPro"/>
</dbReference>
<evidence type="ECO:0000256" key="4">
    <source>
        <dbReference type="ARBA" id="ARBA00023004"/>
    </source>
</evidence>
<dbReference type="InterPro" id="IPR050121">
    <property type="entry name" value="Cytochrome_P450_monoxygenase"/>
</dbReference>
<keyword evidence="6" id="KW-1185">Reference proteome</keyword>
<keyword evidence="3" id="KW-0479">Metal-binding</keyword>
<comment type="similarity">
    <text evidence="2">Belongs to the cytochrome P450 family.</text>
</comment>
<dbReference type="GO" id="GO:0005506">
    <property type="term" value="F:iron ion binding"/>
    <property type="evidence" value="ECO:0007669"/>
    <property type="project" value="InterPro"/>
</dbReference>
<keyword evidence="4" id="KW-0408">Iron</keyword>
<dbReference type="GO" id="GO:0016705">
    <property type="term" value="F:oxidoreductase activity, acting on paired donors, with incorporation or reduction of molecular oxygen"/>
    <property type="evidence" value="ECO:0007669"/>
    <property type="project" value="InterPro"/>
</dbReference>
<dbReference type="InterPro" id="IPR036396">
    <property type="entry name" value="Cyt_P450_sf"/>
</dbReference>
<dbReference type="InterPro" id="IPR001128">
    <property type="entry name" value="Cyt_P450"/>
</dbReference>
<dbReference type="GO" id="GO:0004497">
    <property type="term" value="F:monooxygenase activity"/>
    <property type="evidence" value="ECO:0007669"/>
    <property type="project" value="InterPro"/>
</dbReference>
<dbReference type="Gene3D" id="1.10.630.10">
    <property type="entry name" value="Cytochrome P450"/>
    <property type="match status" value="1"/>
</dbReference>
<evidence type="ECO:0000256" key="3">
    <source>
        <dbReference type="ARBA" id="ARBA00022723"/>
    </source>
</evidence>
<dbReference type="SUPFAM" id="SSF48264">
    <property type="entry name" value="Cytochrome P450"/>
    <property type="match status" value="1"/>
</dbReference>